<comment type="caution">
    <text evidence="1">The sequence shown here is derived from an EMBL/GenBank/DDBJ whole genome shotgun (WGS) entry which is preliminary data.</text>
</comment>
<gene>
    <name evidence="1" type="ORF">LTR37_020714</name>
</gene>
<protein>
    <submittedName>
        <fullName evidence="1">Uncharacterized protein</fullName>
    </submittedName>
</protein>
<dbReference type="Proteomes" id="UP001281147">
    <property type="component" value="Unassembled WGS sequence"/>
</dbReference>
<dbReference type="EMBL" id="JAUTXU010000384">
    <property type="protein sequence ID" value="KAK3681966.1"/>
    <property type="molecule type" value="Genomic_DNA"/>
</dbReference>
<proteinExistence type="predicted"/>
<sequence>METQIKGLYDIIGRKCAESCRLRREEDVLADGHTVLHYLGSGLDHYAKTLSRPFDFAKVPSIHGSGKSSLREYTIELLKLVTPRIRRGHFELVQSKFISMLASCISLDLRRSRPRKPLSEYRTQYEDAFEAYRKSFLACGYKKDGRECTQAFKDHRKGHRDDRGMIAQGHYIESRRFPRTKTVHPDSLIALVKEEPTISQLDSQKEVKEAHFQQLEDFYKTITDAETIKDVRACAQNWPGPYEIRLKPRDADAQVLAIDGKSKNQEISCILQIEVLRRMEKAIGGRIPIQLFFDLIVGTGSAGALALAISTDRTLDECLEHWKSMERQRLKSYQRYSIVNPLRSFTTPYFYTPLKQAFGEKGKMFGNPRSFRPGLHVALIVKRLPRKTSTLLTNYKRAALTNEIAIERAENDDTEWPLLGAAVATMSGPESKSMKFNGSRYTEHEITNSNPLVYARREAQLLWSGGPVRSLSLGAGMPHGTTETGHPA</sequence>
<keyword evidence="2" id="KW-1185">Reference proteome</keyword>
<evidence type="ECO:0000313" key="2">
    <source>
        <dbReference type="Proteomes" id="UP001281147"/>
    </source>
</evidence>
<name>A0ACC3MAQ8_9PEZI</name>
<organism evidence="1 2">
    <name type="scientific">Vermiconidia calcicola</name>
    <dbReference type="NCBI Taxonomy" id="1690605"/>
    <lineage>
        <taxon>Eukaryota</taxon>
        <taxon>Fungi</taxon>
        <taxon>Dikarya</taxon>
        <taxon>Ascomycota</taxon>
        <taxon>Pezizomycotina</taxon>
        <taxon>Dothideomycetes</taxon>
        <taxon>Dothideomycetidae</taxon>
        <taxon>Mycosphaerellales</taxon>
        <taxon>Extremaceae</taxon>
        <taxon>Vermiconidia</taxon>
    </lineage>
</organism>
<evidence type="ECO:0000313" key="1">
    <source>
        <dbReference type="EMBL" id="KAK3681966.1"/>
    </source>
</evidence>
<accession>A0ACC3MAQ8</accession>
<reference evidence="1" key="1">
    <citation type="submission" date="2023-07" db="EMBL/GenBank/DDBJ databases">
        <title>Black Yeasts Isolated from many extreme environments.</title>
        <authorList>
            <person name="Coleine C."/>
            <person name="Stajich J.E."/>
            <person name="Selbmann L."/>
        </authorList>
    </citation>
    <scope>NUCLEOTIDE SEQUENCE</scope>
    <source>
        <strain evidence="1">CCFEE 5714</strain>
    </source>
</reference>